<evidence type="ECO:0000259" key="6">
    <source>
        <dbReference type="PROSITE" id="PS51006"/>
    </source>
</evidence>
<feature type="domain" description="PABS" evidence="6">
    <location>
        <begin position="2"/>
        <end position="237"/>
    </location>
</feature>
<dbReference type="GO" id="GO:0008295">
    <property type="term" value="P:spermidine biosynthetic process"/>
    <property type="evidence" value="ECO:0007669"/>
    <property type="project" value="UniProtKB-UniRule"/>
</dbReference>
<dbReference type="AlphaFoldDB" id="A0A1H2WHC2"/>
<evidence type="ECO:0000313" key="7">
    <source>
        <dbReference type="EMBL" id="SDW79654.1"/>
    </source>
</evidence>
<keyword evidence="2 4" id="KW-0808">Transferase</keyword>
<feature type="active site" description="Proton acceptor" evidence="4 5">
    <location>
        <position position="155"/>
    </location>
</feature>
<dbReference type="UniPathway" id="UPA00248">
    <property type="reaction ID" value="UER00314"/>
</dbReference>
<feature type="binding site" evidence="4">
    <location>
        <position position="86"/>
    </location>
    <ligand>
        <name>spermidine</name>
        <dbReference type="ChEBI" id="CHEBI:57834"/>
    </ligand>
</feature>
<dbReference type="InterPro" id="IPR037163">
    <property type="entry name" value="Spermidine_synt_N_sf"/>
</dbReference>
<dbReference type="Proteomes" id="UP000198828">
    <property type="component" value="Unassembled WGS sequence"/>
</dbReference>
<dbReference type="OrthoDB" id="9793120at2"/>
<evidence type="ECO:0000256" key="3">
    <source>
        <dbReference type="ARBA" id="ARBA00023115"/>
    </source>
</evidence>
<dbReference type="SUPFAM" id="SSF53335">
    <property type="entry name" value="S-adenosyl-L-methionine-dependent methyltransferases"/>
    <property type="match status" value="1"/>
</dbReference>
<feature type="binding site" evidence="4">
    <location>
        <begin position="137"/>
        <end position="138"/>
    </location>
    <ligand>
        <name>S-methyl-5'-thioadenosine</name>
        <dbReference type="ChEBI" id="CHEBI:17509"/>
    </ligand>
</feature>
<keyword evidence="3 4" id="KW-0620">Polyamine biosynthesis</keyword>
<evidence type="ECO:0000256" key="5">
    <source>
        <dbReference type="PROSITE-ProRule" id="PRU00354"/>
    </source>
</evidence>
<proteinExistence type="inferred from homology"/>
<dbReference type="GO" id="GO:0004766">
    <property type="term" value="F:spermidine synthase activity"/>
    <property type="evidence" value="ECO:0007669"/>
    <property type="project" value="UniProtKB-UniRule"/>
</dbReference>
<sequence>MELWFDEMHNKYSKLSMKVKEHLCSVESPFQKIDVLDTYEYGRVLVLDGFIMLTEKDEFVYHEMIVHTPLAVNPDIKKVLVIGAGDGGTLRELTRYKTIESIDFVEIDKMVVEISKKYLPFLNKGFDDERITAYFKDGIEFVKGKENIYDLIIIDSTDPIGPGEGLFTTEFYNNCYKALNNKGILVNQCESAFYEKDRAEFERAIKKLKNIFPITEVYQANIPTYASGNWLFGFASKNYHPIKDHKPAEWEKLKLDTKYYNSKLHKGSFYLPNYILDILGK</sequence>
<comment type="subunit">
    <text evidence="4">Homodimer or homotetramer.</text>
</comment>
<dbReference type="GO" id="GO:0005829">
    <property type="term" value="C:cytosol"/>
    <property type="evidence" value="ECO:0007669"/>
    <property type="project" value="TreeGrafter"/>
</dbReference>
<comment type="pathway">
    <text evidence="4">Amine and polyamine biosynthesis; spermidine biosynthesis; spermidine from putrescine: step 1/1.</text>
</comment>
<keyword evidence="8" id="KW-1185">Reference proteome</keyword>
<comment type="function">
    <text evidence="4">Catalyzes the irreversible transfer of a propylamine group from the amino donor S-adenosylmethioninamine (decarboxy-AdoMet) to putrescine (1,4-diaminobutane) to yield spermidine.</text>
</comment>
<evidence type="ECO:0000256" key="4">
    <source>
        <dbReference type="HAMAP-Rule" id="MF_00198"/>
    </source>
</evidence>
<protein>
    <recommendedName>
        <fullName evidence="4">Polyamine aminopropyltransferase</fullName>
    </recommendedName>
    <alternativeName>
        <fullName evidence="4">Putrescine aminopropyltransferase</fullName>
        <shortName evidence="4">PAPT</shortName>
    </alternativeName>
    <alternativeName>
        <fullName evidence="4">Spermidine synthase</fullName>
        <shortName evidence="4">SPDS</shortName>
        <shortName evidence="4">SPDSY</shortName>
        <ecNumber evidence="4">2.5.1.16</ecNumber>
    </alternativeName>
</protein>
<feature type="binding site" evidence="4">
    <location>
        <position position="62"/>
    </location>
    <ligand>
        <name>spermidine</name>
        <dbReference type="ChEBI" id="CHEBI:57834"/>
    </ligand>
</feature>
<dbReference type="NCBIfam" id="NF002010">
    <property type="entry name" value="PRK00811.1"/>
    <property type="match status" value="1"/>
</dbReference>
<dbReference type="InterPro" id="IPR035246">
    <property type="entry name" value="Spermidine_synt_N"/>
</dbReference>
<dbReference type="CDD" id="cd02440">
    <property type="entry name" value="AdoMet_MTases"/>
    <property type="match status" value="1"/>
</dbReference>
<dbReference type="Gene3D" id="3.40.50.150">
    <property type="entry name" value="Vaccinia Virus protein VP39"/>
    <property type="match status" value="1"/>
</dbReference>
<evidence type="ECO:0000313" key="8">
    <source>
        <dbReference type="Proteomes" id="UP000198828"/>
    </source>
</evidence>
<feature type="binding site" evidence="4">
    <location>
        <position position="106"/>
    </location>
    <ligand>
        <name>S-methyl-5'-thioadenosine</name>
        <dbReference type="ChEBI" id="CHEBI:17509"/>
    </ligand>
</feature>
<gene>
    <name evidence="4" type="primary">speE</name>
    <name evidence="7" type="ORF">SAMN05660923_01248</name>
</gene>
<feature type="binding site" evidence="4">
    <location>
        <position position="31"/>
    </location>
    <ligand>
        <name>S-methyl-5'-thioadenosine</name>
        <dbReference type="ChEBI" id="CHEBI:17509"/>
    </ligand>
</feature>
<dbReference type="InterPro" id="IPR029063">
    <property type="entry name" value="SAM-dependent_MTases_sf"/>
</dbReference>
<comment type="catalytic activity">
    <reaction evidence="4">
        <text>S-adenosyl 3-(methylsulfanyl)propylamine + putrescine = S-methyl-5'-thioadenosine + spermidine + H(+)</text>
        <dbReference type="Rhea" id="RHEA:12721"/>
        <dbReference type="ChEBI" id="CHEBI:15378"/>
        <dbReference type="ChEBI" id="CHEBI:17509"/>
        <dbReference type="ChEBI" id="CHEBI:57443"/>
        <dbReference type="ChEBI" id="CHEBI:57834"/>
        <dbReference type="ChEBI" id="CHEBI:326268"/>
        <dbReference type="EC" id="2.5.1.16"/>
    </reaction>
</comment>
<dbReference type="PANTHER" id="PTHR11558:SF11">
    <property type="entry name" value="SPERMIDINE SYNTHASE"/>
    <property type="match status" value="1"/>
</dbReference>
<dbReference type="NCBIfam" id="TIGR00417">
    <property type="entry name" value="speE"/>
    <property type="match status" value="1"/>
</dbReference>
<feature type="binding site" evidence="4">
    <location>
        <begin position="155"/>
        <end position="158"/>
    </location>
    <ligand>
        <name>spermidine</name>
        <dbReference type="ChEBI" id="CHEBI:57834"/>
    </ligand>
</feature>
<dbReference type="Gene3D" id="2.30.140.10">
    <property type="entry name" value="Spermidine synthase, tetramerisation domain"/>
    <property type="match status" value="1"/>
</dbReference>
<evidence type="ECO:0000256" key="2">
    <source>
        <dbReference type="ARBA" id="ARBA00022679"/>
    </source>
</evidence>
<name>A0A1H2WHC2_9FIRM</name>
<accession>A0A1H2WHC2</accession>
<dbReference type="EC" id="2.5.1.16" evidence="4"/>
<comment type="similarity">
    <text evidence="1 4">Belongs to the spermidine/spermine synthase family.</text>
</comment>
<dbReference type="PROSITE" id="PS51006">
    <property type="entry name" value="PABS_2"/>
    <property type="match status" value="1"/>
</dbReference>
<reference evidence="7 8" key="1">
    <citation type="submission" date="2016-10" db="EMBL/GenBank/DDBJ databases">
        <authorList>
            <person name="de Groot N.N."/>
        </authorList>
    </citation>
    <scope>NUCLEOTIDE SEQUENCE [LARGE SCALE GENOMIC DNA]</scope>
    <source>
        <strain evidence="7 8">DSM 23310</strain>
    </source>
</reference>
<dbReference type="PANTHER" id="PTHR11558">
    <property type="entry name" value="SPERMIDINE/SPERMINE SYNTHASE"/>
    <property type="match status" value="1"/>
</dbReference>
<keyword evidence="4" id="KW-0745">Spermidine biosynthesis</keyword>
<organism evidence="7 8">
    <name type="scientific">Tepidimicrobium xylanilyticum</name>
    <dbReference type="NCBI Taxonomy" id="1123352"/>
    <lineage>
        <taxon>Bacteria</taxon>
        <taxon>Bacillati</taxon>
        <taxon>Bacillota</taxon>
        <taxon>Tissierellia</taxon>
        <taxon>Tissierellales</taxon>
        <taxon>Tepidimicrobiaceae</taxon>
        <taxon>Tepidimicrobium</taxon>
    </lineage>
</organism>
<dbReference type="InterPro" id="IPR001045">
    <property type="entry name" value="Spermi_synthase"/>
</dbReference>
<dbReference type="Pfam" id="PF17284">
    <property type="entry name" value="Spermine_synt_N"/>
    <property type="match status" value="1"/>
</dbReference>
<dbReference type="RefSeq" id="WP_093751883.1">
    <property type="nucleotide sequence ID" value="NZ_BSYN01000001.1"/>
</dbReference>
<dbReference type="HAMAP" id="MF_00198">
    <property type="entry name" value="Spermidine_synth"/>
    <property type="match status" value="1"/>
</dbReference>
<evidence type="ECO:0000256" key="1">
    <source>
        <dbReference type="ARBA" id="ARBA00007867"/>
    </source>
</evidence>
<dbReference type="Pfam" id="PF01564">
    <property type="entry name" value="Spermine_synth"/>
    <property type="match status" value="1"/>
</dbReference>
<dbReference type="EMBL" id="FNNG01000004">
    <property type="protein sequence ID" value="SDW79654.1"/>
    <property type="molecule type" value="Genomic_DNA"/>
</dbReference>
<dbReference type="InterPro" id="IPR030374">
    <property type="entry name" value="PABS"/>
</dbReference>
<feature type="binding site" evidence="4">
    <location>
        <position position="162"/>
    </location>
    <ligand>
        <name>S-methyl-5'-thioadenosine</name>
        <dbReference type="ChEBI" id="CHEBI:17509"/>
    </ligand>
</feature>